<comment type="caution">
    <text evidence="4">The sequence shown here is derived from an EMBL/GenBank/DDBJ whole genome shotgun (WGS) entry which is preliminary data.</text>
</comment>
<organism evidence="4">
    <name type="scientific">Salvia splendens</name>
    <name type="common">Scarlet sage</name>
    <dbReference type="NCBI Taxonomy" id="180675"/>
    <lineage>
        <taxon>Eukaryota</taxon>
        <taxon>Viridiplantae</taxon>
        <taxon>Streptophyta</taxon>
        <taxon>Embryophyta</taxon>
        <taxon>Tracheophyta</taxon>
        <taxon>Spermatophyta</taxon>
        <taxon>Magnoliopsida</taxon>
        <taxon>eudicotyledons</taxon>
        <taxon>Gunneridae</taxon>
        <taxon>Pentapetalae</taxon>
        <taxon>asterids</taxon>
        <taxon>lamiids</taxon>
        <taxon>Lamiales</taxon>
        <taxon>Lamiaceae</taxon>
        <taxon>Nepetoideae</taxon>
        <taxon>Mentheae</taxon>
        <taxon>Salviinae</taxon>
        <taxon>Salvia</taxon>
        <taxon>Salvia subgen. Calosphace</taxon>
        <taxon>core Calosphace</taxon>
    </lineage>
</organism>
<feature type="region of interest" description="Disordered" evidence="2">
    <location>
        <begin position="110"/>
        <end position="129"/>
    </location>
</feature>
<evidence type="ECO:0000256" key="3">
    <source>
        <dbReference type="SAM" id="Phobius"/>
    </source>
</evidence>
<keyword evidence="3" id="KW-0812">Transmembrane</keyword>
<dbReference type="Proteomes" id="UP000298416">
    <property type="component" value="Unassembled WGS sequence"/>
</dbReference>
<dbReference type="AlphaFoldDB" id="A0A8X8ZL75"/>
<keyword evidence="1" id="KW-0175">Coiled coil</keyword>
<dbReference type="EMBL" id="PNBA02000011">
    <property type="protein sequence ID" value="KAG6408776.1"/>
    <property type="molecule type" value="Genomic_DNA"/>
</dbReference>
<dbReference type="PANTHER" id="PTHR33640:SF30">
    <property type="entry name" value="DUF4408 DOMAIN-CONTAINING PROTEIN"/>
    <property type="match status" value="1"/>
</dbReference>
<evidence type="ECO:0000313" key="4">
    <source>
        <dbReference type="EMBL" id="KAG6408776.1"/>
    </source>
</evidence>
<feature type="transmembrane region" description="Helical" evidence="3">
    <location>
        <begin position="64"/>
        <end position="83"/>
    </location>
</feature>
<reference evidence="4" key="1">
    <citation type="submission" date="2018-01" db="EMBL/GenBank/DDBJ databases">
        <authorList>
            <person name="Mao J.F."/>
        </authorList>
    </citation>
    <scope>NUCLEOTIDE SEQUENCE</scope>
    <source>
        <strain evidence="4">Huo1</strain>
        <tissue evidence="4">Leaf</tissue>
    </source>
</reference>
<keyword evidence="3" id="KW-0472">Membrane</keyword>
<keyword evidence="5" id="KW-1185">Reference proteome</keyword>
<sequence>MESSTKMFEKEKAVARFNRLRRMTRLRQIVEVASVFAAISWCSARAISAGACLLDFATCIFNHHVAFPFLVGNAIVVLLFLLCRHSDGGASAANLYGDFVRYSEAALAPPPSERSEEAAPPPAEIGDGDCEKQMVADECDDVAKVIEKAARQMKKFQRNRSEMTLRREIAVRPELRRLETENRRKTVNPEAAEIENLSSEEFQRRVDAFIDKHWIKTTLKLERR</sequence>
<evidence type="ECO:0000256" key="1">
    <source>
        <dbReference type="SAM" id="Coils"/>
    </source>
</evidence>
<accession>A0A8X8ZL75</accession>
<reference evidence="4" key="2">
    <citation type="submission" date="2020-08" db="EMBL/GenBank/DDBJ databases">
        <title>Plant Genome Project.</title>
        <authorList>
            <person name="Zhang R.-G."/>
        </authorList>
    </citation>
    <scope>NUCLEOTIDE SEQUENCE</scope>
    <source>
        <strain evidence="4">Huo1</strain>
        <tissue evidence="4">Leaf</tissue>
    </source>
</reference>
<proteinExistence type="predicted"/>
<evidence type="ECO:0000256" key="2">
    <source>
        <dbReference type="SAM" id="MobiDB-lite"/>
    </source>
</evidence>
<protein>
    <submittedName>
        <fullName evidence="4">Uncharacterized protein</fullName>
    </submittedName>
</protein>
<dbReference type="PANTHER" id="PTHR33640">
    <property type="entry name" value="TRANSMEMBRANE PROTEIN"/>
    <property type="match status" value="1"/>
</dbReference>
<gene>
    <name evidence="4" type="ORF">SASPL_131799</name>
</gene>
<evidence type="ECO:0000313" key="5">
    <source>
        <dbReference type="Proteomes" id="UP000298416"/>
    </source>
</evidence>
<feature type="coiled-coil region" evidence="1">
    <location>
        <begin position="139"/>
        <end position="166"/>
    </location>
</feature>
<keyword evidence="3" id="KW-1133">Transmembrane helix</keyword>
<name>A0A8X8ZL75_SALSN</name>